<dbReference type="Pfam" id="PF25989">
    <property type="entry name" value="YknX_C"/>
    <property type="match status" value="1"/>
</dbReference>
<dbReference type="AlphaFoldDB" id="A0A239FND8"/>
<evidence type="ECO:0000256" key="1">
    <source>
        <dbReference type="ARBA" id="ARBA00009477"/>
    </source>
</evidence>
<dbReference type="PANTHER" id="PTHR30158">
    <property type="entry name" value="ACRA/E-RELATED COMPONENT OF DRUG EFFLUX TRANSPORTER"/>
    <property type="match status" value="1"/>
</dbReference>
<dbReference type="GO" id="GO:0046677">
    <property type="term" value="P:response to antibiotic"/>
    <property type="evidence" value="ECO:0007669"/>
    <property type="project" value="TreeGrafter"/>
</dbReference>
<comment type="similarity">
    <text evidence="1">Belongs to the membrane fusion protein (MFP) (TC 8.A.1) family.</text>
</comment>
<dbReference type="EMBL" id="FZOQ01000009">
    <property type="protein sequence ID" value="SNS58128.1"/>
    <property type="molecule type" value="Genomic_DNA"/>
</dbReference>
<organism evidence="7 8">
    <name type="scientific">Pontibacter ummariensis</name>
    <dbReference type="NCBI Taxonomy" id="1610492"/>
    <lineage>
        <taxon>Bacteria</taxon>
        <taxon>Pseudomonadati</taxon>
        <taxon>Bacteroidota</taxon>
        <taxon>Cytophagia</taxon>
        <taxon>Cytophagales</taxon>
        <taxon>Hymenobacteraceae</taxon>
        <taxon>Pontibacter</taxon>
    </lineage>
</organism>
<name>A0A239FND8_9BACT</name>
<accession>A0A239FND8</accession>
<evidence type="ECO:0000259" key="6">
    <source>
        <dbReference type="Pfam" id="PF25989"/>
    </source>
</evidence>
<evidence type="ECO:0000313" key="7">
    <source>
        <dbReference type="EMBL" id="SNS58128.1"/>
    </source>
</evidence>
<evidence type="ECO:0000259" key="4">
    <source>
        <dbReference type="Pfam" id="PF25917"/>
    </source>
</evidence>
<dbReference type="InterPro" id="IPR058637">
    <property type="entry name" value="YknX-like_C"/>
</dbReference>
<gene>
    <name evidence="7" type="ORF">SAMN06296052_10942</name>
</gene>
<dbReference type="Gene3D" id="2.40.30.170">
    <property type="match status" value="1"/>
</dbReference>
<dbReference type="Proteomes" id="UP000198432">
    <property type="component" value="Unassembled WGS sequence"/>
</dbReference>
<dbReference type="OrthoDB" id="9801814at2"/>
<dbReference type="GO" id="GO:0030313">
    <property type="term" value="C:cell envelope"/>
    <property type="evidence" value="ECO:0007669"/>
    <property type="project" value="UniProtKB-SubCell"/>
</dbReference>
<proteinExistence type="inferred from homology"/>
<dbReference type="InterPro" id="IPR006143">
    <property type="entry name" value="RND_pump_MFP"/>
</dbReference>
<dbReference type="InterPro" id="IPR058624">
    <property type="entry name" value="MdtA-like_HH"/>
</dbReference>
<dbReference type="SUPFAM" id="SSF111369">
    <property type="entry name" value="HlyD-like secretion proteins"/>
    <property type="match status" value="1"/>
</dbReference>
<sequence length="381" mass="41405">MKRKYIWLAAAIISPATLLSCGSEEAGQQQVNPAAMAVPVSSYNVVEETVTGKDTYPGAVVALQEVELRPQVAGYITDIYAQDGQQVTAGQKLYEIDRSKYQAGYQQAQANLQSARANLARVQKDLERYERLAEKEAIARQQVDYARTEVQTARSQVAAAEAQVQAVATDLGYSVIKAPFSGTIGISKVRVGAQVSPGTPVLNTISSMDPIAVDFVINEQEIARFSNLKQGNQPDSLFSIRLNTGEVYPYNGKLRAIDRAIGRQSGTTTVRVEFPNPDRVLIPGMTVSVDVLNQDIGEQVVIPYKAVTEQLGEYFVYVIQGDSVVQQNVQLGTRVNSDIVVREGLQEGQQIVVEGIQRLRQGAKVQLDAPQGGQPQAAGQH</sequence>
<evidence type="ECO:0000256" key="2">
    <source>
        <dbReference type="SAM" id="Coils"/>
    </source>
</evidence>
<dbReference type="CDD" id="cd11304">
    <property type="entry name" value="Cadherin_repeat"/>
    <property type="match status" value="1"/>
</dbReference>
<evidence type="ECO:0000259" key="3">
    <source>
        <dbReference type="Pfam" id="PF25876"/>
    </source>
</evidence>
<evidence type="ECO:0000259" key="5">
    <source>
        <dbReference type="Pfam" id="PF25944"/>
    </source>
</evidence>
<dbReference type="NCBIfam" id="TIGR01730">
    <property type="entry name" value="RND_mfp"/>
    <property type="match status" value="1"/>
</dbReference>
<feature type="domain" description="Multidrug resistance protein MdtA-like beta-barrel" evidence="5">
    <location>
        <begin position="210"/>
        <end position="291"/>
    </location>
</feature>
<dbReference type="PROSITE" id="PS51257">
    <property type="entry name" value="PROKAR_LIPOPROTEIN"/>
    <property type="match status" value="1"/>
</dbReference>
<dbReference type="Pfam" id="PF25876">
    <property type="entry name" value="HH_MFP_RND"/>
    <property type="match status" value="1"/>
</dbReference>
<dbReference type="RefSeq" id="WP_089319302.1">
    <property type="nucleotide sequence ID" value="NZ_FZOQ01000009.1"/>
</dbReference>
<dbReference type="Pfam" id="PF25944">
    <property type="entry name" value="Beta-barrel_RND"/>
    <property type="match status" value="1"/>
</dbReference>
<keyword evidence="8" id="KW-1185">Reference proteome</keyword>
<feature type="coiled-coil region" evidence="2">
    <location>
        <begin position="98"/>
        <end position="163"/>
    </location>
</feature>
<dbReference type="GO" id="GO:0005886">
    <property type="term" value="C:plasma membrane"/>
    <property type="evidence" value="ECO:0007669"/>
    <property type="project" value="TreeGrafter"/>
</dbReference>
<evidence type="ECO:0000313" key="8">
    <source>
        <dbReference type="Proteomes" id="UP000198432"/>
    </source>
</evidence>
<feature type="domain" description="Multidrug resistance protein MdtA-like barrel-sandwich hybrid" evidence="4">
    <location>
        <begin position="65"/>
        <end position="200"/>
    </location>
</feature>
<reference evidence="8" key="1">
    <citation type="submission" date="2017-06" db="EMBL/GenBank/DDBJ databases">
        <authorList>
            <person name="Varghese N."/>
            <person name="Submissions S."/>
        </authorList>
    </citation>
    <scope>NUCLEOTIDE SEQUENCE [LARGE SCALE GENOMIC DNA]</scope>
    <source>
        <strain evidence="8">NKM1</strain>
    </source>
</reference>
<keyword evidence="2" id="KW-0175">Coiled coil</keyword>
<dbReference type="Gene3D" id="2.40.420.20">
    <property type="match status" value="1"/>
</dbReference>
<dbReference type="Gene3D" id="2.40.50.100">
    <property type="match status" value="1"/>
</dbReference>
<dbReference type="Pfam" id="PF25917">
    <property type="entry name" value="BSH_RND"/>
    <property type="match status" value="1"/>
</dbReference>
<dbReference type="InterPro" id="IPR058625">
    <property type="entry name" value="MdtA-like_BSH"/>
</dbReference>
<dbReference type="GO" id="GO:0022857">
    <property type="term" value="F:transmembrane transporter activity"/>
    <property type="evidence" value="ECO:0007669"/>
    <property type="project" value="InterPro"/>
</dbReference>
<protein>
    <submittedName>
        <fullName evidence="7">Membrane fusion protein, multidrug efflux system</fullName>
    </submittedName>
</protein>
<feature type="domain" description="Multidrug resistance protein MdtA-like alpha-helical hairpin" evidence="3">
    <location>
        <begin position="105"/>
        <end position="174"/>
    </location>
</feature>
<feature type="domain" description="YknX-like C-terminal permuted SH3-like" evidence="6">
    <location>
        <begin position="300"/>
        <end position="366"/>
    </location>
</feature>
<dbReference type="InterPro" id="IPR058626">
    <property type="entry name" value="MdtA-like_b-barrel"/>
</dbReference>
<dbReference type="Gene3D" id="1.10.287.470">
    <property type="entry name" value="Helix hairpin bin"/>
    <property type="match status" value="1"/>
</dbReference>